<dbReference type="SMART" id="SM00493">
    <property type="entry name" value="TOPRIM"/>
    <property type="match status" value="1"/>
</dbReference>
<evidence type="ECO:0000313" key="10">
    <source>
        <dbReference type="Proteomes" id="UP000298049"/>
    </source>
</evidence>
<proteinExistence type="inferred from homology"/>
<gene>
    <name evidence="7" type="primary">recR</name>
    <name evidence="9" type="ORF">soil367_10140</name>
</gene>
<dbReference type="NCBIfam" id="TIGR00615">
    <property type="entry name" value="recR"/>
    <property type="match status" value="1"/>
</dbReference>
<dbReference type="Pfam" id="PF21176">
    <property type="entry name" value="RecR_HhH"/>
    <property type="match status" value="1"/>
</dbReference>
<keyword evidence="10" id="KW-1185">Reference proteome</keyword>
<evidence type="ECO:0000256" key="1">
    <source>
        <dbReference type="ARBA" id="ARBA00022723"/>
    </source>
</evidence>
<sequence>MAFTPLLEDLIDALRCLPGVGQKSAQRMAFQLLERGREGGWALSRTLAAALEKIGRCETCQNFSETPQCPLCQDASRETDIMCVVESPADVMAIEQARDYRGQYFVLMGHLSPIDGIGPEEIGVDKLLQRVTREGTRELIIATNPTVEGETTAHYIADRLADNGVLITRLAQGIPVGGELGYIDGSTLVHAFTGRKPLAG</sequence>
<protein>
    <recommendedName>
        <fullName evidence="7">Recombination protein RecR</fullName>
    </recommendedName>
</protein>
<dbReference type="Pfam" id="PF13662">
    <property type="entry name" value="Toprim_4"/>
    <property type="match status" value="1"/>
</dbReference>
<dbReference type="InterPro" id="IPR023627">
    <property type="entry name" value="Rcmb_RecR"/>
</dbReference>
<dbReference type="RefSeq" id="WP_136548983.1">
    <property type="nucleotide sequence ID" value="NZ_CP031093.1"/>
</dbReference>
<keyword evidence="6 7" id="KW-0234">DNA repair</keyword>
<dbReference type="SUPFAM" id="SSF111304">
    <property type="entry name" value="Recombination protein RecR"/>
    <property type="match status" value="1"/>
</dbReference>
<evidence type="ECO:0000259" key="8">
    <source>
        <dbReference type="PROSITE" id="PS50880"/>
    </source>
</evidence>
<keyword evidence="5 7" id="KW-0233">DNA recombination</keyword>
<dbReference type="AlphaFoldDB" id="A0A4P7XHV7"/>
<comment type="function">
    <text evidence="7">May play a role in DNA repair. It seems to be involved in an RecBC-independent recombinational process of DNA repair. It may act with RecF and RecO.</text>
</comment>
<dbReference type="Gene3D" id="6.10.250.240">
    <property type="match status" value="1"/>
</dbReference>
<keyword evidence="1 7" id="KW-0479">Metal-binding</keyword>
<accession>A0A4P7XHV7</accession>
<dbReference type="Gene3D" id="1.10.8.420">
    <property type="entry name" value="RecR Domain 1"/>
    <property type="match status" value="1"/>
</dbReference>
<dbReference type="KEGG" id="hmi:soil367_10140"/>
<dbReference type="GO" id="GO:0006310">
    <property type="term" value="P:DNA recombination"/>
    <property type="evidence" value="ECO:0007669"/>
    <property type="project" value="UniProtKB-UniRule"/>
</dbReference>
<dbReference type="EMBL" id="CP031093">
    <property type="protein sequence ID" value="QCF26263.1"/>
    <property type="molecule type" value="Genomic_DNA"/>
</dbReference>
<reference evidence="9 10" key="1">
    <citation type="submission" date="2018-07" db="EMBL/GenBank/DDBJ databases">
        <title>Marsedoiliclastica nanhaica gen. nov. sp. nov., a novel marine hydrocarbonoclastic bacterium isolated from an in-situ enriched hydrocarbon-degrading consortium in deep-sea sediment.</title>
        <authorList>
            <person name="Dong C."/>
            <person name="Ma T."/>
            <person name="Liu R."/>
            <person name="Shao Z."/>
        </authorList>
    </citation>
    <scope>NUCLEOTIDE SEQUENCE [LARGE SCALE GENOMIC DNA]</scope>
    <source>
        <strain evidence="10">soil36-7</strain>
    </source>
</reference>
<dbReference type="InterPro" id="IPR006171">
    <property type="entry name" value="TOPRIM_dom"/>
</dbReference>
<dbReference type="Pfam" id="PF02132">
    <property type="entry name" value="RecR_ZnF"/>
    <property type="match status" value="1"/>
</dbReference>
<dbReference type="GO" id="GO:0003677">
    <property type="term" value="F:DNA binding"/>
    <property type="evidence" value="ECO:0007669"/>
    <property type="project" value="UniProtKB-UniRule"/>
</dbReference>
<dbReference type="OrthoDB" id="9802672at2"/>
<dbReference type="HAMAP" id="MF_00017">
    <property type="entry name" value="RecR"/>
    <property type="match status" value="1"/>
</dbReference>
<dbReference type="GO" id="GO:0008270">
    <property type="term" value="F:zinc ion binding"/>
    <property type="evidence" value="ECO:0007669"/>
    <property type="project" value="UniProtKB-KW"/>
</dbReference>
<evidence type="ECO:0000256" key="6">
    <source>
        <dbReference type="ARBA" id="ARBA00023204"/>
    </source>
</evidence>
<keyword evidence="2 7" id="KW-0227">DNA damage</keyword>
<feature type="zinc finger region" description="C4-type" evidence="7">
    <location>
        <begin position="57"/>
        <end position="72"/>
    </location>
</feature>
<feature type="domain" description="Toprim" evidence="8">
    <location>
        <begin position="80"/>
        <end position="175"/>
    </location>
</feature>
<evidence type="ECO:0000313" key="9">
    <source>
        <dbReference type="EMBL" id="QCF26263.1"/>
    </source>
</evidence>
<organism evidence="9 10">
    <name type="scientific">Hydrocarboniclastica marina</name>
    <dbReference type="NCBI Taxonomy" id="2259620"/>
    <lineage>
        <taxon>Bacteria</taxon>
        <taxon>Pseudomonadati</taxon>
        <taxon>Pseudomonadota</taxon>
        <taxon>Gammaproteobacteria</taxon>
        <taxon>Alteromonadales</taxon>
        <taxon>Alteromonadaceae</taxon>
        <taxon>Hydrocarboniclastica</taxon>
    </lineage>
</organism>
<evidence type="ECO:0000256" key="5">
    <source>
        <dbReference type="ARBA" id="ARBA00023172"/>
    </source>
</evidence>
<dbReference type="Proteomes" id="UP000298049">
    <property type="component" value="Chromosome"/>
</dbReference>
<dbReference type="InterPro" id="IPR000093">
    <property type="entry name" value="DNA_Rcmb_RecR"/>
</dbReference>
<evidence type="ECO:0000256" key="4">
    <source>
        <dbReference type="ARBA" id="ARBA00022833"/>
    </source>
</evidence>
<name>A0A4P7XHV7_9ALTE</name>
<keyword evidence="3 7" id="KW-0863">Zinc-finger</keyword>
<dbReference type="InterPro" id="IPR034137">
    <property type="entry name" value="TOPRIM_RecR"/>
</dbReference>
<evidence type="ECO:0000256" key="7">
    <source>
        <dbReference type="HAMAP-Rule" id="MF_00017"/>
    </source>
</evidence>
<dbReference type="PANTHER" id="PTHR30446">
    <property type="entry name" value="RECOMBINATION PROTEIN RECR"/>
    <property type="match status" value="1"/>
</dbReference>
<dbReference type="InterPro" id="IPR015967">
    <property type="entry name" value="Rcmb_RecR_Znf"/>
</dbReference>
<keyword evidence="4 7" id="KW-0862">Zinc</keyword>
<evidence type="ECO:0000256" key="3">
    <source>
        <dbReference type="ARBA" id="ARBA00022771"/>
    </source>
</evidence>
<comment type="similarity">
    <text evidence="7">Belongs to the RecR family.</text>
</comment>
<dbReference type="PROSITE" id="PS50880">
    <property type="entry name" value="TOPRIM"/>
    <property type="match status" value="1"/>
</dbReference>
<dbReference type="GO" id="GO:0006281">
    <property type="term" value="P:DNA repair"/>
    <property type="evidence" value="ECO:0007669"/>
    <property type="project" value="UniProtKB-UniRule"/>
</dbReference>
<dbReference type="Gene3D" id="3.40.1360.10">
    <property type="match status" value="1"/>
</dbReference>
<dbReference type="PANTHER" id="PTHR30446:SF0">
    <property type="entry name" value="RECOMBINATION PROTEIN RECR"/>
    <property type="match status" value="1"/>
</dbReference>
<dbReference type="Pfam" id="PF21175">
    <property type="entry name" value="RecR_C"/>
    <property type="match status" value="1"/>
</dbReference>
<evidence type="ECO:0000256" key="2">
    <source>
        <dbReference type="ARBA" id="ARBA00022763"/>
    </source>
</evidence>
<dbReference type="CDD" id="cd01025">
    <property type="entry name" value="TOPRIM_recR"/>
    <property type="match status" value="1"/>
</dbReference>